<keyword evidence="11" id="KW-1185">Reference proteome</keyword>
<dbReference type="PROSITE" id="PS00916">
    <property type="entry name" value="PI3_4_KINASE_2"/>
    <property type="match status" value="1"/>
</dbReference>
<protein>
    <recommendedName>
        <fullName evidence="7">Phosphatidylinositol 4-kinase</fullName>
        <ecNumber evidence="7">2.7.1.67</ecNumber>
    </recommendedName>
</protein>
<sequence length="509" mass="57330">MAASYFFEDANVFLRKHPWPDQYNSGFRTDAAPRRRAPWASACRPSGADDDDLSDGESSTPSQAEDPNNRRFMWTEQLQQSFREELEKLVILDYIMRNTDRGLDNWMIKVDWKTQEVSVVSHPTHLNVALPSQQPPNNDSSLIGMNSLLPVSPMYRVQEPMVASSRSVTPQPSTSATVSIGAIDNSLAFPWKHPDQWRSFPFGWLFLPVSLIGQPFSQKTRDHFIPLLTSTKWWAETQTMLRKLFEQDSDFKERMFQKQIAVLKGQAFNVLETLKTPDQGPLELTRRARVHIWDDEMEVPIAVPLRVPSSESRRRREVDLERGFDEGAEMDIGAAAASAPLPREHDLLGLSPPRSEIPSSVRLGMSRTHSLQSNESGSSSNHNNQILSTSPPSVASTTASKSSTSREANPSILSTSLNSPRPHRHSHRSFDEARAPPARKKQGPNFFDQRKRRHSLTTGVGPPRNVYNDDDVEGDLGYSAVDGHEGAQRKVIVERLEAVKSRNPVFTWC</sequence>
<feature type="domain" description="PI3K/PI4K catalytic" evidence="9">
    <location>
        <begin position="1"/>
        <end position="293"/>
    </location>
</feature>
<name>A0ABR3GMW3_9PEZI</name>
<dbReference type="PANTHER" id="PTHR12865:SF1">
    <property type="entry name" value="PHOSPHATIDYLINOSITOL 4-KINASE TYPE 2"/>
    <property type="match status" value="1"/>
</dbReference>
<gene>
    <name evidence="10" type="primary">lsb6_1</name>
    <name evidence="10" type="ORF">Q9L58_003746</name>
</gene>
<comment type="subcellular location">
    <subcellularLocation>
        <location evidence="7">Cell membrane</location>
        <topology evidence="7">Peripheral membrane protein</topology>
    </subcellularLocation>
    <subcellularLocation>
        <location evidence="7">Vacuole membrane</location>
        <topology evidence="7">Peripheral membrane protein</topology>
    </subcellularLocation>
</comment>
<dbReference type="EC" id="2.7.1.67" evidence="7"/>
<evidence type="ECO:0000256" key="5">
    <source>
        <dbReference type="ARBA" id="ARBA00022840"/>
    </source>
</evidence>
<evidence type="ECO:0000313" key="11">
    <source>
        <dbReference type="Proteomes" id="UP001447188"/>
    </source>
</evidence>
<keyword evidence="4 7" id="KW-0418">Kinase</keyword>
<dbReference type="InterPro" id="IPR000403">
    <property type="entry name" value="PI3/4_kinase_cat_dom"/>
</dbReference>
<dbReference type="PROSITE" id="PS50290">
    <property type="entry name" value="PI3_4_KINASE_3"/>
    <property type="match status" value="1"/>
</dbReference>
<dbReference type="GO" id="GO:0004430">
    <property type="term" value="F:1-phosphatidylinositol 4-kinase activity"/>
    <property type="evidence" value="ECO:0007669"/>
    <property type="project" value="UniProtKB-EC"/>
</dbReference>
<dbReference type="Proteomes" id="UP001447188">
    <property type="component" value="Unassembled WGS sequence"/>
</dbReference>
<comment type="caution">
    <text evidence="10">The sequence shown here is derived from an EMBL/GenBank/DDBJ whole genome shotgun (WGS) entry which is preliminary data.</text>
</comment>
<comment type="similarity">
    <text evidence="7">Belongs to the PI3/PI4-kinase family.</text>
</comment>
<evidence type="ECO:0000256" key="7">
    <source>
        <dbReference type="RuleBase" id="RU367084"/>
    </source>
</evidence>
<dbReference type="InterPro" id="IPR018936">
    <property type="entry name" value="PI3/4_kinase_CS"/>
</dbReference>
<evidence type="ECO:0000313" key="10">
    <source>
        <dbReference type="EMBL" id="KAL0637262.1"/>
    </source>
</evidence>
<feature type="compositionally biased region" description="Polar residues" evidence="8">
    <location>
        <begin position="406"/>
        <end position="419"/>
    </location>
</feature>
<comment type="catalytic activity">
    <reaction evidence="7">
        <text>a 1,2-diacyl-sn-glycero-3-phospho-(1D-myo-inositol) + ATP = a 1,2-diacyl-sn-glycero-3-phospho-(1D-myo-inositol 4-phosphate) + ADP + H(+)</text>
        <dbReference type="Rhea" id="RHEA:19877"/>
        <dbReference type="ChEBI" id="CHEBI:15378"/>
        <dbReference type="ChEBI" id="CHEBI:30616"/>
        <dbReference type="ChEBI" id="CHEBI:57880"/>
        <dbReference type="ChEBI" id="CHEBI:58178"/>
        <dbReference type="ChEBI" id="CHEBI:456216"/>
        <dbReference type="EC" id="2.7.1.67"/>
    </reaction>
</comment>
<dbReference type="PANTHER" id="PTHR12865">
    <property type="entry name" value="PHOSPHATIDYLINOSITOL 4-KINASE TYPE-II"/>
    <property type="match status" value="1"/>
</dbReference>
<evidence type="ECO:0000256" key="6">
    <source>
        <dbReference type="ARBA" id="ARBA00023136"/>
    </source>
</evidence>
<keyword evidence="2 7" id="KW-0808">Transferase</keyword>
<comment type="cofactor">
    <cofactor evidence="7">
        <name>Mg(2+)</name>
        <dbReference type="ChEBI" id="CHEBI:18420"/>
    </cofactor>
    <cofactor evidence="7">
        <name>Mn(2+)</name>
        <dbReference type="ChEBI" id="CHEBI:29035"/>
    </cofactor>
</comment>
<dbReference type="InterPro" id="IPR039756">
    <property type="entry name" value="Lsb6/PI4K2"/>
</dbReference>
<organism evidence="10 11">
    <name type="scientific">Discina gigas</name>
    <dbReference type="NCBI Taxonomy" id="1032678"/>
    <lineage>
        <taxon>Eukaryota</taxon>
        <taxon>Fungi</taxon>
        <taxon>Dikarya</taxon>
        <taxon>Ascomycota</taxon>
        <taxon>Pezizomycotina</taxon>
        <taxon>Pezizomycetes</taxon>
        <taxon>Pezizales</taxon>
        <taxon>Discinaceae</taxon>
        <taxon>Discina</taxon>
    </lineage>
</organism>
<keyword evidence="6" id="KW-0472">Membrane</keyword>
<dbReference type="Pfam" id="PF00454">
    <property type="entry name" value="PI3_PI4_kinase"/>
    <property type="match status" value="1"/>
</dbReference>
<evidence type="ECO:0000256" key="3">
    <source>
        <dbReference type="ARBA" id="ARBA00022741"/>
    </source>
</evidence>
<keyword evidence="5 7" id="KW-0067">ATP-binding</keyword>
<proteinExistence type="inferred from homology"/>
<reference evidence="10 11" key="1">
    <citation type="submission" date="2024-02" db="EMBL/GenBank/DDBJ databases">
        <title>Discinaceae phylogenomics.</title>
        <authorList>
            <person name="Dirks A.C."/>
            <person name="James T.Y."/>
        </authorList>
    </citation>
    <scope>NUCLEOTIDE SEQUENCE [LARGE SCALE GENOMIC DNA]</scope>
    <source>
        <strain evidence="10 11">ACD0624</strain>
    </source>
</reference>
<evidence type="ECO:0000259" key="9">
    <source>
        <dbReference type="PROSITE" id="PS50290"/>
    </source>
</evidence>
<feature type="compositionally biased region" description="Low complexity" evidence="8">
    <location>
        <begin position="370"/>
        <end position="405"/>
    </location>
</feature>
<evidence type="ECO:0000256" key="1">
    <source>
        <dbReference type="ARBA" id="ARBA00022475"/>
    </source>
</evidence>
<keyword evidence="1 7" id="KW-1003">Cell membrane</keyword>
<dbReference type="EMBL" id="JBBBZM010000037">
    <property type="protein sequence ID" value="KAL0637262.1"/>
    <property type="molecule type" value="Genomic_DNA"/>
</dbReference>
<feature type="region of interest" description="Disordered" evidence="8">
    <location>
        <begin position="336"/>
        <end position="468"/>
    </location>
</feature>
<evidence type="ECO:0000256" key="8">
    <source>
        <dbReference type="SAM" id="MobiDB-lite"/>
    </source>
</evidence>
<evidence type="ECO:0000256" key="4">
    <source>
        <dbReference type="ARBA" id="ARBA00022777"/>
    </source>
</evidence>
<feature type="region of interest" description="Disordered" evidence="8">
    <location>
        <begin position="28"/>
        <end position="71"/>
    </location>
</feature>
<feature type="compositionally biased region" description="Polar residues" evidence="8">
    <location>
        <begin position="56"/>
        <end position="66"/>
    </location>
</feature>
<evidence type="ECO:0000256" key="2">
    <source>
        <dbReference type="ARBA" id="ARBA00022679"/>
    </source>
</evidence>
<accession>A0ABR3GMW3</accession>
<keyword evidence="3 7" id="KW-0547">Nucleotide-binding</keyword>